<dbReference type="Pfam" id="PF26616">
    <property type="entry name" value="CorA-like"/>
    <property type="match status" value="1"/>
</dbReference>
<dbReference type="Gene3D" id="1.20.58.340">
    <property type="entry name" value="Magnesium transport protein CorA, transmembrane region"/>
    <property type="match status" value="1"/>
</dbReference>
<organism evidence="3 4">
    <name type="scientific">Cylindrodendrum hubeiense</name>
    <dbReference type="NCBI Taxonomy" id="595255"/>
    <lineage>
        <taxon>Eukaryota</taxon>
        <taxon>Fungi</taxon>
        <taxon>Dikarya</taxon>
        <taxon>Ascomycota</taxon>
        <taxon>Pezizomycotina</taxon>
        <taxon>Sordariomycetes</taxon>
        <taxon>Hypocreomycetidae</taxon>
        <taxon>Hypocreales</taxon>
        <taxon>Nectriaceae</taxon>
        <taxon>Cylindrodendrum</taxon>
    </lineage>
</organism>
<dbReference type="InterPro" id="IPR058257">
    <property type="entry name" value="CorA-like_dom"/>
</dbReference>
<evidence type="ECO:0000313" key="3">
    <source>
        <dbReference type="EMBL" id="KAF7553669.1"/>
    </source>
</evidence>
<protein>
    <recommendedName>
        <fullName evidence="2">CorA-like transporter domain-containing protein</fullName>
    </recommendedName>
</protein>
<keyword evidence="1" id="KW-0472">Membrane</keyword>
<comment type="caution">
    <text evidence="3">The sequence shown here is derived from an EMBL/GenBank/DDBJ whole genome shotgun (WGS) entry which is preliminary data.</text>
</comment>
<proteinExistence type="predicted"/>
<evidence type="ECO:0000256" key="1">
    <source>
        <dbReference type="SAM" id="Phobius"/>
    </source>
</evidence>
<gene>
    <name evidence="3" type="ORF">G7Z17_g3470</name>
</gene>
<evidence type="ECO:0000313" key="4">
    <source>
        <dbReference type="Proteomes" id="UP000722485"/>
    </source>
</evidence>
<name>A0A9P5HAS4_9HYPO</name>
<accession>A0A9P5HAS4</accession>
<keyword evidence="4" id="KW-1185">Reference proteome</keyword>
<feature type="domain" description="CorA-like transporter" evidence="2">
    <location>
        <begin position="4"/>
        <end position="129"/>
    </location>
</feature>
<dbReference type="OrthoDB" id="5396681at2759"/>
<keyword evidence="1" id="KW-0812">Transmembrane</keyword>
<sequence length="488" mass="54968">MDWKAYPEHRRNAPPDAFDRSFYRNRLLDDAERLFTSGDSDVELFYVAKGPHAITTRSATDLASLDDALAPIMQTEGSGISSVFVFIKQQHSWDHLNISLELMQRLLASFDVSPIFLDYVHCFGHRLDAVGDDYVSHRSVQSPFPERNGRPTGNGWSIRQSGLYMQHDTRRNIDIWILLQPSKSFESQCRNIISSPNFQNALIHSALFYSVGRFWRDYIDDLQKELLPMEHKAFYSKVGVACTHDFSLVFKDYQLLQQLNQELERAEYILDASVDVAVHCGAGNVEADPDSVMEREPGQPRISAISRNKNSILSDYMAQTQGQRRVLARLLGSSQRALQTASSFRSICLGARLTSMLKFALILSYRNDEASQRIDGAIAKQTTALHDLLRVAARENEALAIIERRAQWDSRTVKVLTAVAALYLPAAFVATVFSSNLVQEDSSGFHLSRQFWLFPAATLLLTVLTLGPVVVWARFNNDVKSVAVNKAS</sequence>
<dbReference type="Proteomes" id="UP000722485">
    <property type="component" value="Unassembled WGS sequence"/>
</dbReference>
<evidence type="ECO:0000259" key="2">
    <source>
        <dbReference type="Pfam" id="PF26616"/>
    </source>
</evidence>
<feature type="transmembrane region" description="Helical" evidence="1">
    <location>
        <begin position="413"/>
        <end position="433"/>
    </location>
</feature>
<dbReference type="EMBL" id="JAANBB010000042">
    <property type="protein sequence ID" value="KAF7553669.1"/>
    <property type="molecule type" value="Genomic_DNA"/>
</dbReference>
<reference evidence="3" key="1">
    <citation type="submission" date="2020-03" db="EMBL/GenBank/DDBJ databases">
        <title>Draft Genome Sequence of Cylindrodendrum hubeiense.</title>
        <authorList>
            <person name="Buettner E."/>
            <person name="Kellner H."/>
        </authorList>
    </citation>
    <scope>NUCLEOTIDE SEQUENCE</scope>
    <source>
        <strain evidence="3">IHI 201604</strain>
    </source>
</reference>
<keyword evidence="1" id="KW-1133">Transmembrane helix</keyword>
<dbReference type="AlphaFoldDB" id="A0A9P5HAS4"/>
<feature type="transmembrane region" description="Helical" evidence="1">
    <location>
        <begin position="453"/>
        <end position="473"/>
    </location>
</feature>